<dbReference type="PANTHER" id="PTHR16049:SF8">
    <property type="entry name" value="IQ DOMAIN-CONTAINING PROTEIN C"/>
    <property type="match status" value="1"/>
</dbReference>
<proteinExistence type="predicted"/>
<dbReference type="PROSITE" id="PS50096">
    <property type="entry name" value="IQ"/>
    <property type="match status" value="1"/>
</dbReference>
<evidence type="ECO:0000313" key="2">
    <source>
        <dbReference type="Proteomes" id="UP000748531"/>
    </source>
</evidence>
<gene>
    <name evidence="1" type="ORF">PHET_07592</name>
</gene>
<comment type="caution">
    <text evidence="1">The sequence shown here is derived from an EMBL/GenBank/DDBJ whole genome shotgun (WGS) entry which is preliminary data.</text>
</comment>
<sequence>MNSIDNVVKLQALIRGFLVRTRLRKALKAFDAIATELGDTDAHFDWINQTPCSMRSSVNVPKRTAALDNLNQVSLTDLYHLRKDLFLEMVWLDQAIKSRSEFLTYKQNFAEVLNN</sequence>
<dbReference type="Pfam" id="PF00612">
    <property type="entry name" value="IQ"/>
    <property type="match status" value="1"/>
</dbReference>
<protein>
    <submittedName>
        <fullName evidence="1">Uncharacterized protein</fullName>
    </submittedName>
</protein>
<dbReference type="PANTHER" id="PTHR16049">
    <property type="entry name" value="IQ DOMAIN-CONTAINING PROTEIN C"/>
    <property type="match status" value="1"/>
</dbReference>
<accession>A0A8J4TAK1</accession>
<dbReference type="Proteomes" id="UP000748531">
    <property type="component" value="Unassembled WGS sequence"/>
</dbReference>
<dbReference type="AlphaFoldDB" id="A0A8J4TAK1"/>
<organism evidence="1 2">
    <name type="scientific">Paragonimus heterotremus</name>
    <dbReference type="NCBI Taxonomy" id="100268"/>
    <lineage>
        <taxon>Eukaryota</taxon>
        <taxon>Metazoa</taxon>
        <taxon>Spiralia</taxon>
        <taxon>Lophotrochozoa</taxon>
        <taxon>Platyhelminthes</taxon>
        <taxon>Trematoda</taxon>
        <taxon>Digenea</taxon>
        <taxon>Plagiorchiida</taxon>
        <taxon>Troglotremata</taxon>
        <taxon>Troglotrematidae</taxon>
        <taxon>Paragonimus</taxon>
    </lineage>
</organism>
<evidence type="ECO:0000313" key="1">
    <source>
        <dbReference type="EMBL" id="KAF5399361.1"/>
    </source>
</evidence>
<dbReference type="OrthoDB" id="6161953at2759"/>
<dbReference type="InterPro" id="IPR042506">
    <property type="entry name" value="IQCC"/>
</dbReference>
<dbReference type="InterPro" id="IPR000048">
    <property type="entry name" value="IQ_motif_EF-hand-BS"/>
</dbReference>
<keyword evidence="2" id="KW-1185">Reference proteome</keyword>
<reference evidence="1" key="1">
    <citation type="submission" date="2019-05" db="EMBL/GenBank/DDBJ databases">
        <title>Annotation for the trematode Paragonimus heterotremus.</title>
        <authorList>
            <person name="Choi Y.-J."/>
        </authorList>
    </citation>
    <scope>NUCLEOTIDE SEQUENCE</scope>
    <source>
        <strain evidence="1">LC</strain>
    </source>
</reference>
<name>A0A8J4TAK1_9TREM</name>
<dbReference type="EMBL" id="LUCH01004117">
    <property type="protein sequence ID" value="KAF5399361.1"/>
    <property type="molecule type" value="Genomic_DNA"/>
</dbReference>